<comment type="caution">
    <text evidence="9">The sequence shown here is derived from an EMBL/GenBank/DDBJ whole genome shotgun (WGS) entry which is preliminary data.</text>
</comment>
<dbReference type="NCBIfam" id="TIGR00407">
    <property type="entry name" value="proA"/>
    <property type="match status" value="1"/>
</dbReference>
<evidence type="ECO:0000259" key="8">
    <source>
        <dbReference type="Pfam" id="PF00171"/>
    </source>
</evidence>
<dbReference type="InterPro" id="IPR015590">
    <property type="entry name" value="Aldehyde_DH_dom"/>
</dbReference>
<dbReference type="CDD" id="cd07079">
    <property type="entry name" value="ALDH_F18-19_ProA-GPR"/>
    <property type="match status" value="1"/>
</dbReference>
<sequence>MDIFTHVLEKAKKAGYAAVKMACLESAVKDNALNAMADALIDNKRAVREANENDLARAEKFGLSKAMIDRLILTDTSIDSMAGGLREIASFPDPVGKITNVVQRPSGIRVGRMTVPIGLIGFIYESRPNVTADAAGLTLKAGNAILLRGGKEALNSNIMIAGLLNDAATSQGVPDGAVTIIEMIDREGVKHMIEAVGIIDLVIPRGGKGLIKAVVDGAKIPVIKHFEGNCHVYVDKSANMDDSVSITVNAKTQRPGVCNAAETLLVHGGIAEEFLPRVSRELRSKGVELRGCEKSRSIVPDMKEAVEADWYTEYLDLILAVKVVDSVEEAVEHINTYSSKHTDAIVTSDITSAEYFLIAVDSSSVMVNASTRLADGGVYGLGAEIGISTDKLHARGPMGVADLT</sequence>
<accession>X0RJU4</accession>
<dbReference type="HAMAP" id="MF_00412">
    <property type="entry name" value="ProA"/>
    <property type="match status" value="1"/>
</dbReference>
<feature type="non-terminal residue" evidence="9">
    <location>
        <position position="404"/>
    </location>
</feature>
<dbReference type="InterPro" id="IPR016163">
    <property type="entry name" value="Ald_DH_C"/>
</dbReference>
<reference evidence="9" key="1">
    <citation type="journal article" date="2014" name="Front. Microbiol.">
        <title>High frequency of phylogenetically diverse reductive dehalogenase-homologous genes in deep subseafloor sedimentary metagenomes.</title>
        <authorList>
            <person name="Kawai M."/>
            <person name="Futagami T."/>
            <person name="Toyoda A."/>
            <person name="Takaki Y."/>
            <person name="Nishi S."/>
            <person name="Hori S."/>
            <person name="Arai W."/>
            <person name="Tsubouchi T."/>
            <person name="Morono Y."/>
            <person name="Uchiyama I."/>
            <person name="Ito T."/>
            <person name="Fujiyama A."/>
            <person name="Inagaki F."/>
            <person name="Takami H."/>
        </authorList>
    </citation>
    <scope>NUCLEOTIDE SEQUENCE</scope>
    <source>
        <strain evidence="9">Expedition CK06-06</strain>
    </source>
</reference>
<keyword evidence="5" id="KW-0521">NADP</keyword>
<evidence type="ECO:0000256" key="1">
    <source>
        <dbReference type="ARBA" id="ARBA00004985"/>
    </source>
</evidence>
<dbReference type="UniPathway" id="UPA00098">
    <property type="reaction ID" value="UER00360"/>
</dbReference>
<evidence type="ECO:0000256" key="2">
    <source>
        <dbReference type="ARBA" id="ARBA00013002"/>
    </source>
</evidence>
<comment type="catalytic activity">
    <reaction evidence="7">
        <text>L-glutamate 5-semialdehyde + phosphate + NADP(+) = L-glutamyl 5-phosphate + NADPH + H(+)</text>
        <dbReference type="Rhea" id="RHEA:19541"/>
        <dbReference type="ChEBI" id="CHEBI:15378"/>
        <dbReference type="ChEBI" id="CHEBI:43474"/>
        <dbReference type="ChEBI" id="CHEBI:57783"/>
        <dbReference type="ChEBI" id="CHEBI:58066"/>
        <dbReference type="ChEBI" id="CHEBI:58274"/>
        <dbReference type="ChEBI" id="CHEBI:58349"/>
        <dbReference type="EC" id="1.2.1.41"/>
    </reaction>
</comment>
<keyword evidence="6" id="KW-0560">Oxidoreductase</keyword>
<proteinExistence type="inferred from homology"/>
<dbReference type="SUPFAM" id="SSF53720">
    <property type="entry name" value="ALDH-like"/>
    <property type="match status" value="1"/>
</dbReference>
<evidence type="ECO:0000256" key="3">
    <source>
        <dbReference type="ARBA" id="ARBA00022605"/>
    </source>
</evidence>
<evidence type="ECO:0000256" key="7">
    <source>
        <dbReference type="ARBA" id="ARBA00049024"/>
    </source>
</evidence>
<gene>
    <name evidence="9" type="ORF">S01H1_12579</name>
</gene>
<dbReference type="GO" id="GO:0055129">
    <property type="term" value="P:L-proline biosynthetic process"/>
    <property type="evidence" value="ECO:0007669"/>
    <property type="project" value="UniProtKB-UniPathway"/>
</dbReference>
<evidence type="ECO:0000256" key="4">
    <source>
        <dbReference type="ARBA" id="ARBA00022650"/>
    </source>
</evidence>
<keyword evidence="4" id="KW-0641">Proline biosynthesis</keyword>
<dbReference type="GO" id="GO:0004350">
    <property type="term" value="F:glutamate-5-semialdehyde dehydrogenase activity"/>
    <property type="evidence" value="ECO:0007669"/>
    <property type="project" value="UniProtKB-EC"/>
</dbReference>
<dbReference type="PROSITE" id="PS01223">
    <property type="entry name" value="PROA"/>
    <property type="match status" value="1"/>
</dbReference>
<dbReference type="Pfam" id="PF00171">
    <property type="entry name" value="Aldedh"/>
    <property type="match status" value="1"/>
</dbReference>
<dbReference type="InterPro" id="IPR020593">
    <property type="entry name" value="G-glutamylP_reductase_CS"/>
</dbReference>
<dbReference type="EMBL" id="BARS01006464">
    <property type="protein sequence ID" value="GAF69058.1"/>
    <property type="molecule type" value="Genomic_DNA"/>
</dbReference>
<organism evidence="9">
    <name type="scientific">marine sediment metagenome</name>
    <dbReference type="NCBI Taxonomy" id="412755"/>
    <lineage>
        <taxon>unclassified sequences</taxon>
        <taxon>metagenomes</taxon>
        <taxon>ecological metagenomes</taxon>
    </lineage>
</organism>
<comment type="pathway">
    <text evidence="1">Amino-acid biosynthesis; L-proline biosynthesis; L-glutamate 5-semialdehyde from L-glutamate: step 2/2.</text>
</comment>
<evidence type="ECO:0000313" key="9">
    <source>
        <dbReference type="EMBL" id="GAF69058.1"/>
    </source>
</evidence>
<dbReference type="InterPro" id="IPR000965">
    <property type="entry name" value="GPR_dom"/>
</dbReference>
<dbReference type="PIRSF" id="PIRSF000151">
    <property type="entry name" value="GPR"/>
    <property type="match status" value="1"/>
</dbReference>
<evidence type="ECO:0000256" key="5">
    <source>
        <dbReference type="ARBA" id="ARBA00022857"/>
    </source>
</evidence>
<protein>
    <recommendedName>
        <fullName evidence="2">glutamate-5-semialdehyde dehydrogenase</fullName>
        <ecNumber evidence="2">1.2.1.41</ecNumber>
    </recommendedName>
</protein>
<name>X0RJU4_9ZZZZ</name>
<dbReference type="InterPro" id="IPR012134">
    <property type="entry name" value="Glu-5-SA_DH"/>
</dbReference>
<feature type="domain" description="Aldehyde dehydrogenase" evidence="8">
    <location>
        <begin position="50"/>
        <end position="283"/>
    </location>
</feature>
<dbReference type="InterPro" id="IPR016162">
    <property type="entry name" value="Ald_DH_N"/>
</dbReference>
<dbReference type="Gene3D" id="3.40.309.10">
    <property type="entry name" value="Aldehyde Dehydrogenase, Chain A, domain 2"/>
    <property type="match status" value="1"/>
</dbReference>
<dbReference type="FunFam" id="3.40.309.10:FF:000006">
    <property type="entry name" value="Gamma-glutamyl phosphate reductase"/>
    <property type="match status" value="1"/>
</dbReference>
<keyword evidence="3" id="KW-0028">Amino-acid biosynthesis</keyword>
<dbReference type="Gene3D" id="3.40.605.10">
    <property type="entry name" value="Aldehyde Dehydrogenase, Chain A, domain 1"/>
    <property type="match status" value="1"/>
</dbReference>
<dbReference type="GO" id="GO:0050661">
    <property type="term" value="F:NADP binding"/>
    <property type="evidence" value="ECO:0007669"/>
    <property type="project" value="InterPro"/>
</dbReference>
<dbReference type="InterPro" id="IPR016161">
    <property type="entry name" value="Ald_DH/histidinol_DH"/>
</dbReference>
<dbReference type="PANTHER" id="PTHR11063:SF8">
    <property type="entry name" value="DELTA-1-PYRROLINE-5-CARBOXYLATE SYNTHASE"/>
    <property type="match status" value="1"/>
</dbReference>
<dbReference type="NCBIfam" id="NF001221">
    <property type="entry name" value="PRK00197.1"/>
    <property type="match status" value="1"/>
</dbReference>
<dbReference type="PANTHER" id="PTHR11063">
    <property type="entry name" value="GLUTAMATE SEMIALDEHYDE DEHYDROGENASE"/>
    <property type="match status" value="1"/>
</dbReference>
<evidence type="ECO:0000256" key="6">
    <source>
        <dbReference type="ARBA" id="ARBA00023002"/>
    </source>
</evidence>
<dbReference type="EC" id="1.2.1.41" evidence="2"/>
<dbReference type="AlphaFoldDB" id="X0RJU4"/>